<sequence length="186" mass="19584">MRQRAGMLAQSIVSTLVLVLAGCSAGRVTTPPPRNGEVGVQDLTATIAPAARIALADNENFLPPLPEPGNALPSYPPELLAQRLAPQVVCLRVSIDAQGLVETSAPLVQPPDCAAPDAMTPSFLAAAQAAVAAWRYDPAVRCVFAHGPRPDYPTCVGAQETPLAVSLTYRFVFEQQDGRGSVRTMP</sequence>
<feature type="signal peptide" evidence="1">
    <location>
        <begin position="1"/>
        <end position="25"/>
    </location>
</feature>
<evidence type="ECO:0000313" key="3">
    <source>
        <dbReference type="Proteomes" id="UP001596036"/>
    </source>
</evidence>
<reference evidence="3" key="1">
    <citation type="journal article" date="2019" name="Int. J. Syst. Evol. Microbiol.">
        <title>The Global Catalogue of Microorganisms (GCM) 10K type strain sequencing project: providing services to taxonomists for standard genome sequencing and annotation.</title>
        <authorList>
            <consortium name="The Broad Institute Genomics Platform"/>
            <consortium name="The Broad Institute Genome Sequencing Center for Infectious Disease"/>
            <person name="Wu L."/>
            <person name="Ma J."/>
        </authorList>
    </citation>
    <scope>NUCLEOTIDE SEQUENCE [LARGE SCALE GENOMIC DNA]</scope>
    <source>
        <strain evidence="3">KACC 11407</strain>
    </source>
</reference>
<evidence type="ECO:0008006" key="4">
    <source>
        <dbReference type="Google" id="ProtNLM"/>
    </source>
</evidence>
<keyword evidence="3" id="KW-1185">Reference proteome</keyword>
<protein>
    <recommendedName>
        <fullName evidence="4">TonB C-terminal domain-containing protein</fullName>
    </recommendedName>
</protein>
<dbReference type="RefSeq" id="WP_386755034.1">
    <property type="nucleotide sequence ID" value="NZ_JBHSNM010000003.1"/>
</dbReference>
<evidence type="ECO:0000313" key="2">
    <source>
        <dbReference type="EMBL" id="MFC5570602.1"/>
    </source>
</evidence>
<keyword evidence="1" id="KW-0732">Signal</keyword>
<feature type="chain" id="PRO_5046635457" description="TonB C-terminal domain-containing protein" evidence="1">
    <location>
        <begin position="26"/>
        <end position="186"/>
    </location>
</feature>
<dbReference type="EMBL" id="JBHSNM010000003">
    <property type="protein sequence ID" value="MFC5570602.1"/>
    <property type="molecule type" value="Genomic_DNA"/>
</dbReference>
<comment type="caution">
    <text evidence="2">The sequence shown here is derived from an EMBL/GenBank/DDBJ whole genome shotgun (WGS) entry which is preliminary data.</text>
</comment>
<evidence type="ECO:0000256" key="1">
    <source>
        <dbReference type="SAM" id="SignalP"/>
    </source>
</evidence>
<dbReference type="PROSITE" id="PS51257">
    <property type="entry name" value="PROKAR_LIPOPROTEIN"/>
    <property type="match status" value="1"/>
</dbReference>
<dbReference type="Proteomes" id="UP001596036">
    <property type="component" value="Unassembled WGS sequence"/>
</dbReference>
<accession>A0ABW0SND9</accession>
<organism evidence="2 3">
    <name type="scientific">Lysobacter yangpyeongensis</name>
    <dbReference type="NCBI Taxonomy" id="346182"/>
    <lineage>
        <taxon>Bacteria</taxon>
        <taxon>Pseudomonadati</taxon>
        <taxon>Pseudomonadota</taxon>
        <taxon>Gammaproteobacteria</taxon>
        <taxon>Lysobacterales</taxon>
        <taxon>Lysobacteraceae</taxon>
        <taxon>Lysobacter</taxon>
    </lineage>
</organism>
<name>A0ABW0SND9_9GAMM</name>
<gene>
    <name evidence="2" type="ORF">ACFPN1_11080</name>
</gene>
<proteinExistence type="predicted"/>